<dbReference type="PANTHER" id="PTHR30093">
    <property type="entry name" value="GENERAL SECRETION PATHWAY PROTEIN G"/>
    <property type="match status" value="1"/>
</dbReference>
<comment type="caution">
    <text evidence="2">The sequence shown here is derived from an EMBL/GenBank/DDBJ whole genome shotgun (WGS) entry which is preliminary data.</text>
</comment>
<dbReference type="Pfam" id="PF07596">
    <property type="entry name" value="SBP_bac_10"/>
    <property type="match status" value="1"/>
</dbReference>
<dbReference type="SUPFAM" id="SSF54523">
    <property type="entry name" value="Pili subunits"/>
    <property type="match status" value="1"/>
</dbReference>
<dbReference type="Pfam" id="PF07963">
    <property type="entry name" value="N_methyl"/>
    <property type="match status" value="1"/>
</dbReference>
<dbReference type="NCBIfam" id="TIGR02532">
    <property type="entry name" value="IV_pilin_GFxxxE"/>
    <property type="match status" value="1"/>
</dbReference>
<dbReference type="EMBL" id="JARRAG010000002">
    <property type="protein sequence ID" value="MDG3007277.1"/>
    <property type="molecule type" value="Genomic_DNA"/>
</dbReference>
<evidence type="ECO:0000313" key="2">
    <source>
        <dbReference type="EMBL" id="MDG3007277.1"/>
    </source>
</evidence>
<evidence type="ECO:0000313" key="3">
    <source>
        <dbReference type="Proteomes" id="UP001216907"/>
    </source>
</evidence>
<dbReference type="Gene3D" id="3.30.700.10">
    <property type="entry name" value="Glycoprotein, Type 4 Pilin"/>
    <property type="match status" value="1"/>
</dbReference>
<dbReference type="InterPro" id="IPR011453">
    <property type="entry name" value="DUF1559"/>
</dbReference>
<reference evidence="2 3" key="1">
    <citation type="submission" date="2023-03" db="EMBL/GenBank/DDBJ databases">
        <title>Paludisphaera mucosa sp. nov. a novel planctomycete from northern fen.</title>
        <authorList>
            <person name="Ivanova A."/>
        </authorList>
    </citation>
    <scope>NUCLEOTIDE SEQUENCE [LARGE SCALE GENOMIC DNA]</scope>
    <source>
        <strain evidence="2 3">Pla2</strain>
    </source>
</reference>
<feature type="domain" description="DUF1559" evidence="1">
    <location>
        <begin position="36"/>
        <end position="292"/>
    </location>
</feature>
<accession>A0ABT6FIB3</accession>
<gene>
    <name evidence="2" type="ORF">PZE19_26240</name>
</gene>
<dbReference type="InterPro" id="IPR012902">
    <property type="entry name" value="N_methyl_site"/>
</dbReference>
<evidence type="ECO:0000259" key="1">
    <source>
        <dbReference type="Pfam" id="PF07596"/>
    </source>
</evidence>
<dbReference type="InterPro" id="IPR045584">
    <property type="entry name" value="Pilin-like"/>
</dbReference>
<organism evidence="2 3">
    <name type="scientific">Paludisphaera mucosa</name>
    <dbReference type="NCBI Taxonomy" id="3030827"/>
    <lineage>
        <taxon>Bacteria</taxon>
        <taxon>Pseudomonadati</taxon>
        <taxon>Planctomycetota</taxon>
        <taxon>Planctomycetia</taxon>
        <taxon>Isosphaerales</taxon>
        <taxon>Isosphaeraceae</taxon>
        <taxon>Paludisphaera</taxon>
    </lineage>
</organism>
<protein>
    <submittedName>
        <fullName evidence="2">DUF1559 domain-containing protein</fullName>
    </submittedName>
</protein>
<dbReference type="Proteomes" id="UP001216907">
    <property type="component" value="Unassembled WGS sequence"/>
</dbReference>
<keyword evidence="3" id="KW-1185">Reference proteome</keyword>
<dbReference type="PANTHER" id="PTHR30093:SF2">
    <property type="entry name" value="TYPE II SECRETION SYSTEM PROTEIN H"/>
    <property type="match status" value="1"/>
</dbReference>
<proteinExistence type="predicted"/>
<name>A0ABT6FIB3_9BACT</name>
<dbReference type="RefSeq" id="WP_277863562.1">
    <property type="nucleotide sequence ID" value="NZ_JARRAG010000002.1"/>
</dbReference>
<sequence>MSCRSTNNKAFTLIEAVVVISILAILVALLIPAVSAARESARRAQCTNNLRQTGIAINSHLTQKNYYPREENAYSAFVFMLPFLEQTSLFNSINVSMPRSLYTGPGDANFTSFSTRLSLFCCPSDYASSGILGAVAYAGNLGTGVGKFTRPENGPFASALMSPAIRDTLVRDGLTNTAAMSEFCRTQNAFGPKLGRAIYQLGTYSRGQFSSMVSDCINLNESDAQLSNDSRGICWGYDGFSNTSYDHNITPNGHTCAAQGSFQGAWTASSYHNDGVNCIQLDGHVSFIRDSISEASWRALGTMNGAEIFTESQ</sequence>